<evidence type="ECO:0000259" key="2">
    <source>
        <dbReference type="Pfam" id="PF00930"/>
    </source>
</evidence>
<dbReference type="InterPro" id="IPR001375">
    <property type="entry name" value="Peptidase_S9_cat"/>
</dbReference>
<sequence length="688" mass="74830">MSDTFPRQYARTQRLTLGEPRSFTVSPDGTRVVFARSSSGVDNVNALWVLDTATQTERLVLDPRALGNNLDALTPEEQRRRERAREGAGGIVSYACDSDVRQAVTILGGYVVLVDLITGAITTPDLAPGVFDVRLSPDGTQLSYVRGKSLCIATLDDTERILATDTSDTVSWGSAEFIAAEEMGRFRGYWWSPDSAHIAACRVDVAPVQIWYIADPAHPHLAATEHRYPQAGTSNATVTLHVIDTQTMALRDVHFSEQYEYLTHVGWNTSGLIAQTQTRDQQRVDIYSIDPHSGHTHLVHTDTDPSWVELVPGLPQLLPDGRLLTAPDRHDVRCLCIDNTPVTPPHLQVRSVVSVDDVIVCIANDIATPWIHDVYCIDVPTGEITPLTQGNGVVSATGSASCLVLRESTLDTERASFMVRHNTRDIALTSLAETPLVSPNVHITTVGPRNIPVAIVTPRDGRSGPLPVLFDPYGGPHAQRVVASRAAYLSSQWFADQGFVVVIADNVGTPGKGSTWERGVHNDLAAPVLADQIEVLDALPDLEPRADISRVGIRGWSFGGYLAALAVIRRSDRFHAAVAGAPVTDWRLYDTHYTERYLGHPDDNPAAYAATSLLSDVSQLSQPLLLVHGLADDNVVAAHTLQLSSVLLAAGKTHEVLPLSGVTHMTPQEEVAENLLLHQLAFLQRHLA</sequence>
<dbReference type="GO" id="GO:0006508">
    <property type="term" value="P:proteolysis"/>
    <property type="evidence" value="ECO:0007669"/>
    <property type="project" value="InterPro"/>
</dbReference>
<dbReference type="Pfam" id="PF00930">
    <property type="entry name" value="DPPIV_N"/>
    <property type="match status" value="1"/>
</dbReference>
<dbReference type="GO" id="GO:0008239">
    <property type="term" value="F:dipeptidyl-peptidase activity"/>
    <property type="evidence" value="ECO:0007669"/>
    <property type="project" value="TreeGrafter"/>
</dbReference>
<evidence type="ECO:0000259" key="1">
    <source>
        <dbReference type="Pfam" id="PF00326"/>
    </source>
</evidence>
<dbReference type="InterPro" id="IPR029058">
    <property type="entry name" value="AB_hydrolase_fold"/>
</dbReference>
<dbReference type="Gene3D" id="2.140.10.30">
    <property type="entry name" value="Dipeptidylpeptidase IV, N-terminal domain"/>
    <property type="match status" value="1"/>
</dbReference>
<name>A0A6J6KQF1_9ZZZZ</name>
<evidence type="ECO:0000313" key="3">
    <source>
        <dbReference type="EMBL" id="CAB4651188.1"/>
    </source>
</evidence>
<dbReference type="AlphaFoldDB" id="A0A6J6KQF1"/>
<dbReference type="InterPro" id="IPR050278">
    <property type="entry name" value="Serine_Prot_S9B/DPPIV"/>
</dbReference>
<organism evidence="3">
    <name type="scientific">freshwater metagenome</name>
    <dbReference type="NCBI Taxonomy" id="449393"/>
    <lineage>
        <taxon>unclassified sequences</taxon>
        <taxon>metagenomes</taxon>
        <taxon>ecological metagenomes</taxon>
    </lineage>
</organism>
<gene>
    <name evidence="3" type="ORF">UFOPK2169_00769</name>
</gene>
<feature type="domain" description="Peptidase S9 prolyl oligopeptidase catalytic" evidence="1">
    <location>
        <begin position="491"/>
        <end position="687"/>
    </location>
</feature>
<reference evidence="3" key="1">
    <citation type="submission" date="2020-05" db="EMBL/GenBank/DDBJ databases">
        <authorList>
            <person name="Chiriac C."/>
            <person name="Salcher M."/>
            <person name="Ghai R."/>
            <person name="Kavagutti S V."/>
        </authorList>
    </citation>
    <scope>NUCLEOTIDE SEQUENCE</scope>
</reference>
<dbReference type="SUPFAM" id="SSF53474">
    <property type="entry name" value="alpha/beta-Hydrolases"/>
    <property type="match status" value="1"/>
</dbReference>
<dbReference type="PANTHER" id="PTHR11731:SF193">
    <property type="entry name" value="DIPEPTIDYL PEPTIDASE 9"/>
    <property type="match status" value="1"/>
</dbReference>
<dbReference type="GO" id="GO:0008236">
    <property type="term" value="F:serine-type peptidase activity"/>
    <property type="evidence" value="ECO:0007669"/>
    <property type="project" value="InterPro"/>
</dbReference>
<dbReference type="InterPro" id="IPR002469">
    <property type="entry name" value="Peptidase_S9B_N"/>
</dbReference>
<feature type="domain" description="Dipeptidylpeptidase IV N-terminal" evidence="2">
    <location>
        <begin position="111"/>
        <end position="401"/>
    </location>
</feature>
<dbReference type="Pfam" id="PF00326">
    <property type="entry name" value="Peptidase_S9"/>
    <property type="match status" value="1"/>
</dbReference>
<dbReference type="Gene3D" id="3.40.50.1820">
    <property type="entry name" value="alpha/beta hydrolase"/>
    <property type="match status" value="1"/>
</dbReference>
<accession>A0A6J6KQF1</accession>
<dbReference type="PANTHER" id="PTHR11731">
    <property type="entry name" value="PROTEASE FAMILY S9B,C DIPEPTIDYL-PEPTIDASE IV-RELATED"/>
    <property type="match status" value="1"/>
</dbReference>
<protein>
    <submittedName>
        <fullName evidence="3">Unannotated protein</fullName>
    </submittedName>
</protein>
<proteinExistence type="predicted"/>
<dbReference type="SUPFAM" id="SSF82171">
    <property type="entry name" value="DPP6 N-terminal domain-like"/>
    <property type="match status" value="1"/>
</dbReference>
<dbReference type="EMBL" id="CAEZWE010000025">
    <property type="protein sequence ID" value="CAB4651188.1"/>
    <property type="molecule type" value="Genomic_DNA"/>
</dbReference>